<gene>
    <name evidence="1" type="ORF">FHS87_001186</name>
</gene>
<comment type="caution">
    <text evidence="1">The sequence shown here is derived from an EMBL/GenBank/DDBJ whole genome shotgun (WGS) entry which is preliminary data.</text>
</comment>
<proteinExistence type="predicted"/>
<sequence length="109" mass="12015">MLLLVNIEAVPSCACDSIIEGLFKAMAEPAPGRGASIWDPRPNLFLRWHVEDWTARMQAIAQKIRDALDTFPTGRGTFRASQGLPAVRLDLPRAGSYACGSFNKTNFIH</sequence>
<name>A0A840Y0P5_9PROT</name>
<evidence type="ECO:0000313" key="2">
    <source>
        <dbReference type="Proteomes" id="UP000580654"/>
    </source>
</evidence>
<dbReference type="RefSeq" id="WP_184514870.1">
    <property type="nucleotide sequence ID" value="NZ_JACIJD010000004.1"/>
</dbReference>
<dbReference type="AlphaFoldDB" id="A0A840Y0P5"/>
<dbReference type="Proteomes" id="UP000580654">
    <property type="component" value="Unassembled WGS sequence"/>
</dbReference>
<accession>A0A840Y0P5</accession>
<dbReference type="EMBL" id="JACIJD010000004">
    <property type="protein sequence ID" value="MBB5693160.1"/>
    <property type="molecule type" value="Genomic_DNA"/>
</dbReference>
<keyword evidence="2" id="KW-1185">Reference proteome</keyword>
<organism evidence="1 2">
    <name type="scientific">Muricoccus pecuniae</name>
    <dbReference type="NCBI Taxonomy" id="693023"/>
    <lineage>
        <taxon>Bacteria</taxon>
        <taxon>Pseudomonadati</taxon>
        <taxon>Pseudomonadota</taxon>
        <taxon>Alphaproteobacteria</taxon>
        <taxon>Acetobacterales</taxon>
        <taxon>Roseomonadaceae</taxon>
        <taxon>Muricoccus</taxon>
    </lineage>
</organism>
<reference evidence="1 2" key="1">
    <citation type="submission" date="2020-08" db="EMBL/GenBank/DDBJ databases">
        <title>Genomic Encyclopedia of Type Strains, Phase IV (KMG-IV): sequencing the most valuable type-strain genomes for metagenomic binning, comparative biology and taxonomic classification.</title>
        <authorList>
            <person name="Goeker M."/>
        </authorList>
    </citation>
    <scope>NUCLEOTIDE SEQUENCE [LARGE SCALE GENOMIC DNA]</scope>
    <source>
        <strain evidence="1 2">DSM 25622</strain>
    </source>
</reference>
<protein>
    <submittedName>
        <fullName evidence="1">Uncharacterized protein</fullName>
    </submittedName>
</protein>
<evidence type="ECO:0000313" key="1">
    <source>
        <dbReference type="EMBL" id="MBB5693160.1"/>
    </source>
</evidence>